<reference evidence="2" key="1">
    <citation type="journal article" date="2020" name="Stud. Mycol.">
        <title>101 Dothideomycetes genomes: a test case for predicting lifestyles and emergence of pathogens.</title>
        <authorList>
            <person name="Haridas S."/>
            <person name="Albert R."/>
            <person name="Binder M."/>
            <person name="Bloem J."/>
            <person name="Labutti K."/>
            <person name="Salamov A."/>
            <person name="Andreopoulos B."/>
            <person name="Baker S."/>
            <person name="Barry K."/>
            <person name="Bills G."/>
            <person name="Bluhm B."/>
            <person name="Cannon C."/>
            <person name="Castanera R."/>
            <person name="Culley D."/>
            <person name="Daum C."/>
            <person name="Ezra D."/>
            <person name="Gonzalez J."/>
            <person name="Henrissat B."/>
            <person name="Kuo A."/>
            <person name="Liang C."/>
            <person name="Lipzen A."/>
            <person name="Lutzoni F."/>
            <person name="Magnuson J."/>
            <person name="Mondo S."/>
            <person name="Nolan M."/>
            <person name="Ohm R."/>
            <person name="Pangilinan J."/>
            <person name="Park H.-J."/>
            <person name="Ramirez L."/>
            <person name="Alfaro M."/>
            <person name="Sun H."/>
            <person name="Tritt A."/>
            <person name="Yoshinaga Y."/>
            <person name="Zwiers L.-H."/>
            <person name="Turgeon B."/>
            <person name="Goodwin S."/>
            <person name="Spatafora J."/>
            <person name="Crous P."/>
            <person name="Grigoriev I."/>
        </authorList>
    </citation>
    <scope>NUCLEOTIDE SEQUENCE</scope>
    <source>
        <strain evidence="2">CBS 119925</strain>
    </source>
</reference>
<feature type="compositionally biased region" description="Acidic residues" evidence="1">
    <location>
        <begin position="325"/>
        <end position="336"/>
    </location>
</feature>
<feature type="compositionally biased region" description="Low complexity" evidence="1">
    <location>
        <begin position="160"/>
        <end position="175"/>
    </location>
</feature>
<feature type="region of interest" description="Disordered" evidence="1">
    <location>
        <begin position="158"/>
        <end position="220"/>
    </location>
</feature>
<protein>
    <submittedName>
        <fullName evidence="2">Uncharacterized protein</fullName>
    </submittedName>
</protein>
<dbReference type="OrthoDB" id="3799856at2759"/>
<dbReference type="EMBL" id="MU006591">
    <property type="protein sequence ID" value="KAF2744123.1"/>
    <property type="molecule type" value="Genomic_DNA"/>
</dbReference>
<name>A0A6A6V279_9PLEO</name>
<evidence type="ECO:0000313" key="3">
    <source>
        <dbReference type="Proteomes" id="UP000799440"/>
    </source>
</evidence>
<evidence type="ECO:0000256" key="1">
    <source>
        <dbReference type="SAM" id="MobiDB-lite"/>
    </source>
</evidence>
<sequence length="571" mass="63889">MTRTKQTRKRKAQSPAAENHGPSKREKLSGSQQTTSGWDACLKVLCIENVPYNVFEGAIQRLVQAALPDMATKKNLGVHAMAQHMKDAGANETLVAKMKLACQREIITSFASVFAQYLESRDDLNLAYTALLDTVKRLSDFKVNERALAEAVFPRFRTGSDASQQPSSVSSEAEVNTQEPHVTKAGLAADDRSDPDTDGIATRTRSRKKEQSGRDKHALPVVTKELGTTASKADMRAKMDAIWESLPEADRRSWKACFKRLKNNDRSVLLRACDNGGGLDSQVMPTPQPAPLTSSGNVNDLVQQRPSGLETVLSIRPASGLNNEDFSEDSNDDQTDPEMEIVTEGHQPCQNPPKNVLNRTPYETPIVDLLWGSTTFTFEMRDQVHSKLMDEVNTRLPGKRRSKLRKSRLSQSLHKFLEEARGQPHADIRRELDARLQRWVAAKPSAFPELITEPFMFSYLQPAKAPLVDMICTSAVQLTTETKDVVLKLVEGGLKPHAGVSIDSVVDRETIRHFITSHMFAEMHNPAFRRALLERKLRQLALEHQRAFPELKDSSIVREWESITGKCWGRM</sequence>
<feature type="region of interest" description="Disordered" evidence="1">
    <location>
        <begin position="1"/>
        <end position="32"/>
    </location>
</feature>
<keyword evidence="3" id="KW-1185">Reference proteome</keyword>
<gene>
    <name evidence="2" type="ORF">M011DRAFT_528655</name>
</gene>
<organism evidence="2 3">
    <name type="scientific">Sporormia fimetaria CBS 119925</name>
    <dbReference type="NCBI Taxonomy" id="1340428"/>
    <lineage>
        <taxon>Eukaryota</taxon>
        <taxon>Fungi</taxon>
        <taxon>Dikarya</taxon>
        <taxon>Ascomycota</taxon>
        <taxon>Pezizomycotina</taxon>
        <taxon>Dothideomycetes</taxon>
        <taxon>Pleosporomycetidae</taxon>
        <taxon>Pleosporales</taxon>
        <taxon>Sporormiaceae</taxon>
        <taxon>Sporormia</taxon>
    </lineage>
</organism>
<feature type="compositionally biased region" description="Basic residues" evidence="1">
    <location>
        <begin position="1"/>
        <end position="12"/>
    </location>
</feature>
<dbReference type="Proteomes" id="UP000799440">
    <property type="component" value="Unassembled WGS sequence"/>
</dbReference>
<feature type="region of interest" description="Disordered" evidence="1">
    <location>
        <begin position="316"/>
        <end position="336"/>
    </location>
</feature>
<feature type="compositionally biased region" description="Basic and acidic residues" evidence="1">
    <location>
        <begin position="209"/>
        <end position="218"/>
    </location>
</feature>
<proteinExistence type="predicted"/>
<dbReference type="AlphaFoldDB" id="A0A6A6V279"/>
<accession>A0A6A6V279</accession>
<evidence type="ECO:0000313" key="2">
    <source>
        <dbReference type="EMBL" id="KAF2744123.1"/>
    </source>
</evidence>